<dbReference type="SUPFAM" id="SSF55874">
    <property type="entry name" value="ATPase domain of HSP90 chaperone/DNA topoisomerase II/histidine kinase"/>
    <property type="match status" value="1"/>
</dbReference>
<dbReference type="Proteomes" id="UP001501337">
    <property type="component" value="Unassembled WGS sequence"/>
</dbReference>
<dbReference type="InterPro" id="IPR029151">
    <property type="entry name" value="Sensor-like_sf"/>
</dbReference>
<evidence type="ECO:0000256" key="5">
    <source>
        <dbReference type="ARBA" id="ARBA00022679"/>
    </source>
</evidence>
<comment type="subcellular location">
    <subcellularLocation>
        <location evidence="2">Membrane</location>
    </subcellularLocation>
</comment>
<dbReference type="Pfam" id="PF02518">
    <property type="entry name" value="HATPase_c"/>
    <property type="match status" value="1"/>
</dbReference>
<evidence type="ECO:0000256" key="8">
    <source>
        <dbReference type="ARBA" id="ARBA00022989"/>
    </source>
</evidence>
<feature type="transmembrane region" description="Helical" evidence="10">
    <location>
        <begin position="189"/>
        <end position="211"/>
    </location>
</feature>
<dbReference type="PANTHER" id="PTHR45436:SF10">
    <property type="entry name" value="HISTIDINE KINASE"/>
    <property type="match status" value="1"/>
</dbReference>
<dbReference type="CDD" id="cd00082">
    <property type="entry name" value="HisKA"/>
    <property type="match status" value="1"/>
</dbReference>
<feature type="domain" description="HAMP" evidence="12">
    <location>
        <begin position="209"/>
        <end position="260"/>
    </location>
</feature>
<evidence type="ECO:0000259" key="11">
    <source>
        <dbReference type="PROSITE" id="PS50109"/>
    </source>
</evidence>
<dbReference type="Gene3D" id="6.10.340.10">
    <property type="match status" value="1"/>
</dbReference>
<dbReference type="RefSeq" id="WP_344803319.1">
    <property type="nucleotide sequence ID" value="NZ_BAABBO010000001.1"/>
</dbReference>
<evidence type="ECO:0000256" key="1">
    <source>
        <dbReference type="ARBA" id="ARBA00000085"/>
    </source>
</evidence>
<dbReference type="SUPFAM" id="SSF47384">
    <property type="entry name" value="Homodimeric domain of signal transducing histidine kinase"/>
    <property type="match status" value="1"/>
</dbReference>
<reference evidence="14" key="1">
    <citation type="journal article" date="2019" name="Int. J. Syst. Evol. Microbiol.">
        <title>The Global Catalogue of Microorganisms (GCM) 10K type strain sequencing project: providing services to taxonomists for standard genome sequencing and annotation.</title>
        <authorList>
            <consortium name="The Broad Institute Genomics Platform"/>
            <consortium name="The Broad Institute Genome Sequencing Center for Infectious Disease"/>
            <person name="Wu L."/>
            <person name="Ma J."/>
        </authorList>
    </citation>
    <scope>NUCLEOTIDE SEQUENCE [LARGE SCALE GENOMIC DNA]</scope>
    <source>
        <strain evidence="14">JCM 17555</strain>
    </source>
</reference>
<evidence type="ECO:0000256" key="10">
    <source>
        <dbReference type="SAM" id="Phobius"/>
    </source>
</evidence>
<keyword evidence="9" id="KW-0902">Two-component regulatory system</keyword>
<dbReference type="InterPro" id="IPR036890">
    <property type="entry name" value="HATPase_C_sf"/>
</dbReference>
<dbReference type="PROSITE" id="PS50109">
    <property type="entry name" value="HIS_KIN"/>
    <property type="match status" value="1"/>
</dbReference>
<dbReference type="Gene3D" id="3.30.565.10">
    <property type="entry name" value="Histidine kinase-like ATPase, C-terminal domain"/>
    <property type="match status" value="1"/>
</dbReference>
<gene>
    <name evidence="13" type="primary">creC</name>
    <name evidence="13" type="ORF">GCM10022278_07070</name>
</gene>
<keyword evidence="7 13" id="KW-0418">Kinase</keyword>
<feature type="domain" description="Histidine kinase" evidence="11">
    <location>
        <begin position="267"/>
        <end position="486"/>
    </location>
</feature>
<protein>
    <recommendedName>
        <fullName evidence="3">histidine kinase</fullName>
        <ecNumber evidence="3">2.7.13.3</ecNumber>
    </recommendedName>
</protein>
<dbReference type="EMBL" id="BAABBO010000001">
    <property type="protein sequence ID" value="GAA3950560.1"/>
    <property type="molecule type" value="Genomic_DNA"/>
</dbReference>
<accession>A0ABP7NNY4</accession>
<dbReference type="NCBIfam" id="NF008312">
    <property type="entry name" value="PRK11100.1"/>
    <property type="match status" value="1"/>
</dbReference>
<name>A0ABP7NNY4_9GAMM</name>
<dbReference type="SMART" id="SM00388">
    <property type="entry name" value="HisKA"/>
    <property type="match status" value="1"/>
</dbReference>
<keyword evidence="8 10" id="KW-1133">Transmembrane helix</keyword>
<evidence type="ECO:0000259" key="12">
    <source>
        <dbReference type="PROSITE" id="PS50885"/>
    </source>
</evidence>
<dbReference type="Gene3D" id="3.30.450.20">
    <property type="entry name" value="PAS domain"/>
    <property type="match status" value="1"/>
</dbReference>
<dbReference type="GO" id="GO:0016301">
    <property type="term" value="F:kinase activity"/>
    <property type="evidence" value="ECO:0007669"/>
    <property type="project" value="UniProtKB-KW"/>
</dbReference>
<evidence type="ECO:0000256" key="6">
    <source>
        <dbReference type="ARBA" id="ARBA00022692"/>
    </source>
</evidence>
<dbReference type="InterPro" id="IPR003594">
    <property type="entry name" value="HATPase_dom"/>
</dbReference>
<keyword evidence="4" id="KW-0597">Phosphoprotein</keyword>
<keyword evidence="6 10" id="KW-0812">Transmembrane</keyword>
<dbReference type="PROSITE" id="PS50885">
    <property type="entry name" value="HAMP"/>
    <property type="match status" value="1"/>
</dbReference>
<dbReference type="SMART" id="SM00304">
    <property type="entry name" value="HAMP"/>
    <property type="match status" value="1"/>
</dbReference>
<dbReference type="EC" id="2.7.13.3" evidence="3"/>
<comment type="caution">
    <text evidence="13">The sequence shown here is derived from an EMBL/GenBank/DDBJ whole genome shotgun (WGS) entry which is preliminary data.</text>
</comment>
<keyword evidence="14" id="KW-1185">Reference proteome</keyword>
<evidence type="ECO:0000256" key="3">
    <source>
        <dbReference type="ARBA" id="ARBA00012438"/>
    </source>
</evidence>
<dbReference type="SUPFAM" id="SSF103190">
    <property type="entry name" value="Sensory domain-like"/>
    <property type="match status" value="1"/>
</dbReference>
<organism evidence="13 14">
    <name type="scientific">Allohahella marinimesophila</name>
    <dbReference type="NCBI Taxonomy" id="1054972"/>
    <lineage>
        <taxon>Bacteria</taxon>
        <taxon>Pseudomonadati</taxon>
        <taxon>Pseudomonadota</taxon>
        <taxon>Gammaproteobacteria</taxon>
        <taxon>Oceanospirillales</taxon>
        <taxon>Hahellaceae</taxon>
        <taxon>Allohahella</taxon>
    </lineage>
</organism>
<dbReference type="Pfam" id="PF00512">
    <property type="entry name" value="HisKA"/>
    <property type="match status" value="1"/>
</dbReference>
<evidence type="ECO:0000313" key="13">
    <source>
        <dbReference type="EMBL" id="GAA3950560.1"/>
    </source>
</evidence>
<dbReference type="InterPro" id="IPR050428">
    <property type="entry name" value="TCS_sensor_his_kinase"/>
</dbReference>
<evidence type="ECO:0000256" key="2">
    <source>
        <dbReference type="ARBA" id="ARBA00004370"/>
    </source>
</evidence>
<dbReference type="InterPro" id="IPR005467">
    <property type="entry name" value="His_kinase_dom"/>
</dbReference>
<dbReference type="PANTHER" id="PTHR45436">
    <property type="entry name" value="SENSOR HISTIDINE KINASE YKOH"/>
    <property type="match status" value="1"/>
</dbReference>
<dbReference type="InterPro" id="IPR003660">
    <property type="entry name" value="HAMP_dom"/>
</dbReference>
<evidence type="ECO:0000256" key="9">
    <source>
        <dbReference type="ARBA" id="ARBA00023012"/>
    </source>
</evidence>
<comment type="catalytic activity">
    <reaction evidence="1">
        <text>ATP + protein L-histidine = ADP + protein N-phospho-L-histidine.</text>
        <dbReference type="EC" id="2.7.13.3"/>
    </reaction>
</comment>
<dbReference type="SMART" id="SM00387">
    <property type="entry name" value="HATPase_c"/>
    <property type="match status" value="1"/>
</dbReference>
<feature type="transmembrane region" description="Helical" evidence="10">
    <location>
        <begin position="7"/>
        <end position="27"/>
    </location>
</feature>
<dbReference type="InterPro" id="IPR003661">
    <property type="entry name" value="HisK_dim/P_dom"/>
</dbReference>
<proteinExistence type="predicted"/>
<evidence type="ECO:0000313" key="14">
    <source>
        <dbReference type="Proteomes" id="UP001501337"/>
    </source>
</evidence>
<keyword evidence="5" id="KW-0808">Transferase</keyword>
<sequence length="487" mass="54913">MKFGRRIFLGYFVLVGMATLWFLYGVADQLRPSIRQSSEEALVDTANLLAELVAMEVRLHGQIDARLNTSAFSVALNRYQYRPLNARIWTLDKTKPRFTIYVTDQNGIVVLHTDPSQLGIDYSQWNDVRLTLKGEYGARTTQLKAGDEFSTAMYVAAPIYHRGDIVGSLTVSQPNASLQPFIDLARQQIWQQGTIILLAALVLGALLSFWLTRSIRKLSSYVDEVSAGRRPALPKIHERELAHLADSMEAMRESLEGRRYVEEYIHTLTHELKSPLAAIRGAAELLQEPAMDDDRRSRFLNNILGEALRCTVLIERLLALAEVEKRNELRSAERLSLQSLVDAEIEAKSSRIHLKHLQLRLHLPDGDCYAKGERFLVAQAVSNLLDNAIDFSPEHAGVEVTIDRSTSDDMCRISIVNGGGVIPDFAAQRIFERFYSLPRAESDRKSSGLGLSFVKEIAELHDGRIDISSDLTTRTVRAELYLPRWHN</sequence>
<keyword evidence="10" id="KW-0472">Membrane</keyword>
<dbReference type="InterPro" id="IPR036097">
    <property type="entry name" value="HisK_dim/P_sf"/>
</dbReference>
<evidence type="ECO:0000256" key="4">
    <source>
        <dbReference type="ARBA" id="ARBA00022553"/>
    </source>
</evidence>
<evidence type="ECO:0000256" key="7">
    <source>
        <dbReference type="ARBA" id="ARBA00022777"/>
    </source>
</evidence>
<dbReference type="Gene3D" id="1.10.287.130">
    <property type="match status" value="1"/>
</dbReference>